<reference evidence="1" key="2">
    <citation type="journal article" date="2015" name="Data Brief">
        <title>Shoot transcriptome of the giant reed, Arundo donax.</title>
        <authorList>
            <person name="Barrero R.A."/>
            <person name="Guerrero F.D."/>
            <person name="Moolhuijzen P."/>
            <person name="Goolsby J.A."/>
            <person name="Tidwell J."/>
            <person name="Bellgard S.E."/>
            <person name="Bellgard M.I."/>
        </authorList>
    </citation>
    <scope>NUCLEOTIDE SEQUENCE</scope>
    <source>
        <tissue evidence="1">Shoot tissue taken approximately 20 cm above the soil surface</tissue>
    </source>
</reference>
<proteinExistence type="predicted"/>
<accession>A0A0A9EI25</accession>
<evidence type="ECO:0000313" key="1">
    <source>
        <dbReference type="EMBL" id="JAD97515.1"/>
    </source>
</evidence>
<organism evidence="1">
    <name type="scientific">Arundo donax</name>
    <name type="common">Giant reed</name>
    <name type="synonym">Donax arundinaceus</name>
    <dbReference type="NCBI Taxonomy" id="35708"/>
    <lineage>
        <taxon>Eukaryota</taxon>
        <taxon>Viridiplantae</taxon>
        <taxon>Streptophyta</taxon>
        <taxon>Embryophyta</taxon>
        <taxon>Tracheophyta</taxon>
        <taxon>Spermatophyta</taxon>
        <taxon>Magnoliopsida</taxon>
        <taxon>Liliopsida</taxon>
        <taxon>Poales</taxon>
        <taxon>Poaceae</taxon>
        <taxon>PACMAD clade</taxon>
        <taxon>Arundinoideae</taxon>
        <taxon>Arundineae</taxon>
        <taxon>Arundo</taxon>
    </lineage>
</organism>
<reference evidence="1" key="1">
    <citation type="submission" date="2014-09" db="EMBL/GenBank/DDBJ databases">
        <authorList>
            <person name="Magalhaes I.L.F."/>
            <person name="Oliveira U."/>
            <person name="Santos F.R."/>
            <person name="Vidigal T.H.D.A."/>
            <person name="Brescovit A.D."/>
            <person name="Santos A.J."/>
        </authorList>
    </citation>
    <scope>NUCLEOTIDE SEQUENCE</scope>
    <source>
        <tissue evidence="1">Shoot tissue taken approximately 20 cm above the soil surface</tissue>
    </source>
</reference>
<dbReference type="AlphaFoldDB" id="A0A0A9EI25"/>
<sequence>MWKTIVSVAVWNLRCNSGNDG</sequence>
<dbReference type="EMBL" id="GBRH01200380">
    <property type="protein sequence ID" value="JAD97515.1"/>
    <property type="molecule type" value="Transcribed_RNA"/>
</dbReference>
<protein>
    <submittedName>
        <fullName evidence="1">Uncharacterized protein</fullName>
    </submittedName>
</protein>
<name>A0A0A9EI25_ARUDO</name>